<dbReference type="AlphaFoldDB" id="A0A1X7R8U8"/>
<feature type="transmembrane region" description="Helical" evidence="1">
    <location>
        <begin position="190"/>
        <end position="216"/>
    </location>
</feature>
<accession>A0A1X7R8U8</accession>
<proteinExistence type="predicted"/>
<keyword evidence="3" id="KW-1185">Reference proteome</keyword>
<sequence length="291" mass="34980">MTPHYKIRLKPELQYRRKYDSSRYYYQYNIKDRINRIPLRNEFQLKIHQTENLPFHRMLSALRQYYIFQQIIYYARQLNHIQKIINILKSILEIISKSRLYLLIRPIINFIDTVGSMFIQYPLKFSPTCRTVSIREVKKTTLLPMIILLQPMNRLSKIIRQNQIRNFPLQKYPVNSHQQRVILSPIIHTALLITTFFSFVLSMFCLYASLILYWVITPRNDSKNIISSNEQTVAYMPDQHITHDSFMTFSTPKKFVSIKWSCEISIHSNNLPTFNLYPKYRLKPSRTYVQV</sequence>
<name>A0A1X7R8U8_9SACH</name>
<keyword evidence="1" id="KW-0472">Membrane</keyword>
<dbReference type="EMBL" id="FXLY01000010">
    <property type="protein sequence ID" value="SMN22065.1"/>
    <property type="molecule type" value="Genomic_DNA"/>
</dbReference>
<reference evidence="2 3" key="1">
    <citation type="submission" date="2017-04" db="EMBL/GenBank/DDBJ databases">
        <authorList>
            <person name="Afonso C.L."/>
            <person name="Miller P.J."/>
            <person name="Scott M.A."/>
            <person name="Spackman E."/>
            <person name="Goraichik I."/>
            <person name="Dimitrov K.M."/>
            <person name="Suarez D.L."/>
            <person name="Swayne D.E."/>
        </authorList>
    </citation>
    <scope>NUCLEOTIDE SEQUENCE [LARGE SCALE GENOMIC DNA]</scope>
</reference>
<dbReference type="Proteomes" id="UP000196158">
    <property type="component" value="Unassembled WGS sequence"/>
</dbReference>
<evidence type="ECO:0000256" key="1">
    <source>
        <dbReference type="SAM" id="Phobius"/>
    </source>
</evidence>
<organism evidence="2 3">
    <name type="scientific">Maudiozyma saulgeensis</name>
    <dbReference type="NCBI Taxonomy" id="1789683"/>
    <lineage>
        <taxon>Eukaryota</taxon>
        <taxon>Fungi</taxon>
        <taxon>Dikarya</taxon>
        <taxon>Ascomycota</taxon>
        <taxon>Saccharomycotina</taxon>
        <taxon>Saccharomycetes</taxon>
        <taxon>Saccharomycetales</taxon>
        <taxon>Saccharomycetaceae</taxon>
        <taxon>Maudiozyma</taxon>
    </lineage>
</organism>
<dbReference type="OrthoDB" id="10373888at2759"/>
<evidence type="ECO:0000313" key="3">
    <source>
        <dbReference type="Proteomes" id="UP000196158"/>
    </source>
</evidence>
<keyword evidence="1" id="KW-0812">Transmembrane</keyword>
<keyword evidence="1" id="KW-1133">Transmembrane helix</keyword>
<evidence type="ECO:0000313" key="2">
    <source>
        <dbReference type="EMBL" id="SMN22065.1"/>
    </source>
</evidence>
<gene>
    <name evidence="2" type="ORF">KASA_0I00671G</name>
</gene>
<protein>
    <submittedName>
        <fullName evidence="2">Uncharacterized protein</fullName>
    </submittedName>
</protein>